<organism evidence="1 2">
    <name type="scientific">Vanrija albida</name>
    <dbReference type="NCBI Taxonomy" id="181172"/>
    <lineage>
        <taxon>Eukaryota</taxon>
        <taxon>Fungi</taxon>
        <taxon>Dikarya</taxon>
        <taxon>Basidiomycota</taxon>
        <taxon>Agaricomycotina</taxon>
        <taxon>Tremellomycetes</taxon>
        <taxon>Trichosporonales</taxon>
        <taxon>Trichosporonaceae</taxon>
        <taxon>Vanrija</taxon>
    </lineage>
</organism>
<evidence type="ECO:0000313" key="1">
    <source>
        <dbReference type="EMBL" id="KAL1412502.1"/>
    </source>
</evidence>
<reference evidence="1 2" key="1">
    <citation type="submission" date="2023-08" db="EMBL/GenBank/DDBJ databases">
        <title>Annotated Genome Sequence of Vanrija albida AlHP1.</title>
        <authorList>
            <person name="Herzog R."/>
        </authorList>
    </citation>
    <scope>NUCLEOTIDE SEQUENCE [LARGE SCALE GENOMIC DNA]</scope>
    <source>
        <strain evidence="1 2">AlHP1</strain>
    </source>
</reference>
<proteinExistence type="predicted"/>
<gene>
    <name evidence="1" type="ORF">Q8F55_000248</name>
</gene>
<dbReference type="GeneID" id="95981291"/>
<protein>
    <submittedName>
        <fullName evidence="1">Uncharacterized protein</fullName>
    </submittedName>
</protein>
<dbReference type="EMBL" id="JBBXJM010000001">
    <property type="protein sequence ID" value="KAL1412502.1"/>
    <property type="molecule type" value="Genomic_DNA"/>
</dbReference>
<evidence type="ECO:0000313" key="2">
    <source>
        <dbReference type="Proteomes" id="UP001565368"/>
    </source>
</evidence>
<comment type="caution">
    <text evidence="1">The sequence shown here is derived from an EMBL/GenBank/DDBJ whole genome shotgun (WGS) entry which is preliminary data.</text>
</comment>
<dbReference type="RefSeq" id="XP_069212446.1">
    <property type="nucleotide sequence ID" value="XM_069348902.1"/>
</dbReference>
<dbReference type="Proteomes" id="UP001565368">
    <property type="component" value="Unassembled WGS sequence"/>
</dbReference>
<accession>A0ABR3QDA6</accession>
<sequence>MSRPPVQWFTHPPRQPYERVHAVALAIEALAIRAGQLAEAAAALHEAAEAASERAWEAHELAECNSDAAFRQRRQPVLVGTVDHMRGWIEPTREACTHLSAAMAKIERLVFHVGERIPDFEACWAELEECAV</sequence>
<keyword evidence="2" id="KW-1185">Reference proteome</keyword>
<name>A0ABR3QDA6_9TREE</name>